<dbReference type="GO" id="GO:0005771">
    <property type="term" value="C:multivesicular body"/>
    <property type="evidence" value="ECO:0007669"/>
    <property type="project" value="TreeGrafter"/>
</dbReference>
<evidence type="ECO:0000313" key="6">
    <source>
        <dbReference type="EMBL" id="VDD82097.1"/>
    </source>
</evidence>
<dbReference type="Gene3D" id="6.10.140.1230">
    <property type="match status" value="1"/>
</dbReference>
<evidence type="ECO:0000256" key="3">
    <source>
        <dbReference type="ARBA" id="ARBA00022753"/>
    </source>
</evidence>
<proteinExistence type="inferred from homology"/>
<evidence type="ECO:0000256" key="2">
    <source>
        <dbReference type="ARBA" id="ARBA00006190"/>
    </source>
</evidence>
<dbReference type="AlphaFoldDB" id="A0A158QVK9"/>
<sequence>MGADFQLPDEWADDDEIYRLFQRIKRPRSLDTVSYDRKVLFWRNLILEYTKCHRILVVTESALKTVFKRQFISDGTTLYPQCLHQVLSNMFEDGLVKVSRLDGTVSGILNLSVEWLIKKPVSWAWSYFTGADSQSSDLDARLYGSPETPLLVAGLLSTFCEQFVGYLKETQSSLAPDAHVYTEEDFETALHEFFTHESTLDFIRKHLYQQEIVRIDSSAPIRLIFLVSDKNPTNLDPTVLSSIAHLRKTMRQITNDEARLSKDLMDRRSKVKSLMRQNRKSEALAQLRRCKHLEAELERKSKHMAHLEALELKIGAAKDNRSVLKAMSEATSALKRTTGGLEGVADAEDTIDEMAELIDESNAISSAIGEPLNGLFSNTVDSDQLEAELKEILGDSDKVPPTKPAVLESVTEEELMRQLDALDVSDLPPLNQPKVAGAQARAQ</sequence>
<evidence type="ECO:0000256" key="5">
    <source>
        <dbReference type="SAM" id="MobiDB-lite"/>
    </source>
</evidence>
<dbReference type="PANTHER" id="PTHR22761">
    <property type="entry name" value="CHARGED MULTIVESICULAR BODY PROTEIN"/>
    <property type="match status" value="1"/>
</dbReference>
<dbReference type="Proteomes" id="UP000267029">
    <property type="component" value="Unassembled WGS sequence"/>
</dbReference>
<keyword evidence="4" id="KW-0175">Coiled coil</keyword>
<keyword evidence="3" id="KW-0967">Endosome</keyword>
<evidence type="ECO:0000313" key="7">
    <source>
        <dbReference type="Proteomes" id="UP000267029"/>
    </source>
</evidence>
<dbReference type="STRING" id="53468.A0A158QVK9"/>
<evidence type="ECO:0000256" key="4">
    <source>
        <dbReference type="SAM" id="Coils"/>
    </source>
</evidence>
<reference evidence="6 7" key="1">
    <citation type="submission" date="2018-10" db="EMBL/GenBank/DDBJ databases">
        <authorList>
            <consortium name="Pathogen Informatics"/>
        </authorList>
    </citation>
    <scope>NUCLEOTIDE SEQUENCE [LARGE SCALE GENOMIC DNA]</scope>
</reference>
<dbReference type="PANTHER" id="PTHR22761:SF10">
    <property type="entry name" value="GH13992P"/>
    <property type="match status" value="1"/>
</dbReference>
<dbReference type="Pfam" id="PF03357">
    <property type="entry name" value="Snf7"/>
    <property type="match status" value="1"/>
</dbReference>
<name>A0A158QVK9_MESCO</name>
<gene>
    <name evidence="6" type="ORF">MCOS_LOCUS8100</name>
</gene>
<feature type="coiled-coil region" evidence="4">
    <location>
        <begin position="290"/>
        <end position="364"/>
    </location>
</feature>
<dbReference type="OrthoDB" id="10250120at2759"/>
<dbReference type="GO" id="GO:0006900">
    <property type="term" value="P:vesicle budding from membrane"/>
    <property type="evidence" value="ECO:0007669"/>
    <property type="project" value="TreeGrafter"/>
</dbReference>
<dbReference type="InterPro" id="IPR005024">
    <property type="entry name" value="Snf7_fam"/>
</dbReference>
<protein>
    <submittedName>
        <fullName evidence="8">Charged multivesicular body protein 7</fullName>
    </submittedName>
</protein>
<organism evidence="8">
    <name type="scientific">Mesocestoides corti</name>
    <name type="common">Flatworm</name>
    <dbReference type="NCBI Taxonomy" id="53468"/>
    <lineage>
        <taxon>Eukaryota</taxon>
        <taxon>Metazoa</taxon>
        <taxon>Spiralia</taxon>
        <taxon>Lophotrochozoa</taxon>
        <taxon>Platyhelminthes</taxon>
        <taxon>Cestoda</taxon>
        <taxon>Eucestoda</taxon>
        <taxon>Cyclophyllidea</taxon>
        <taxon>Mesocestoididae</taxon>
        <taxon>Mesocestoides</taxon>
    </lineage>
</organism>
<accession>A0A158QVK9</accession>
<comment type="similarity">
    <text evidence="2">Belongs to the SNF7 family.</text>
</comment>
<dbReference type="EMBL" id="UXSR01005453">
    <property type="protein sequence ID" value="VDD82097.1"/>
    <property type="molecule type" value="Genomic_DNA"/>
</dbReference>
<evidence type="ECO:0000313" key="8">
    <source>
        <dbReference type="WBParaSite" id="MCU_005189-RA"/>
    </source>
</evidence>
<dbReference type="GO" id="GO:0032511">
    <property type="term" value="P:late endosome to vacuole transport via multivesicular body sorting pathway"/>
    <property type="evidence" value="ECO:0007669"/>
    <property type="project" value="TreeGrafter"/>
</dbReference>
<dbReference type="WBParaSite" id="MCU_005189-RA">
    <property type="protein sequence ID" value="MCU_005189-RA"/>
    <property type="gene ID" value="MCU_005189"/>
</dbReference>
<evidence type="ECO:0000256" key="1">
    <source>
        <dbReference type="ARBA" id="ARBA00004177"/>
    </source>
</evidence>
<keyword evidence="7" id="KW-1185">Reference proteome</keyword>
<comment type="subcellular location">
    <subcellularLocation>
        <location evidence="1">Endosome</location>
    </subcellularLocation>
</comment>
<dbReference type="GO" id="GO:0009898">
    <property type="term" value="C:cytoplasmic side of plasma membrane"/>
    <property type="evidence" value="ECO:0007669"/>
    <property type="project" value="TreeGrafter"/>
</dbReference>
<dbReference type="Pfam" id="PF25880">
    <property type="entry name" value="WHD_CHMP7_1st"/>
    <property type="match status" value="1"/>
</dbReference>
<feature type="region of interest" description="Disordered" evidence="5">
    <location>
        <begin position="422"/>
        <end position="443"/>
    </location>
</feature>
<reference evidence="8" key="2">
    <citation type="submission" date="2019-11" db="UniProtKB">
        <authorList>
            <consortium name="WormBaseParasite"/>
        </authorList>
    </citation>
    <scope>IDENTIFICATION</scope>
</reference>
<dbReference type="GO" id="GO:0000815">
    <property type="term" value="C:ESCRT III complex"/>
    <property type="evidence" value="ECO:0007669"/>
    <property type="project" value="TreeGrafter"/>
</dbReference>